<dbReference type="EMBL" id="WQNE01000024">
    <property type="protein sequence ID" value="MVT76375.1"/>
    <property type="molecule type" value="Genomic_DNA"/>
</dbReference>
<dbReference type="InterPro" id="IPR010982">
    <property type="entry name" value="Lambda_DNA-bd_dom_sf"/>
</dbReference>
<dbReference type="SMART" id="SM00530">
    <property type="entry name" value="HTH_XRE"/>
    <property type="match status" value="1"/>
</dbReference>
<gene>
    <name evidence="5" type="ORF">GPL20_25540</name>
</gene>
<dbReference type="InterPro" id="IPR038404">
    <property type="entry name" value="TRAP_DctP_sf"/>
</dbReference>
<dbReference type="SUPFAM" id="SSF53850">
    <property type="entry name" value="Periplasmic binding protein-like II"/>
    <property type="match status" value="1"/>
</dbReference>
<dbReference type="OrthoDB" id="7818209at2"/>
<dbReference type="NCBIfam" id="NF037995">
    <property type="entry name" value="TRAP_S1"/>
    <property type="match status" value="1"/>
</dbReference>
<dbReference type="CDD" id="cd13603">
    <property type="entry name" value="PBP2_TRAP_Siap_TeaA_like"/>
    <property type="match status" value="1"/>
</dbReference>
<dbReference type="Proteomes" id="UP000449969">
    <property type="component" value="Unassembled WGS sequence"/>
</dbReference>
<dbReference type="SUPFAM" id="SSF47413">
    <property type="entry name" value="lambda repressor-like DNA-binding domains"/>
    <property type="match status" value="1"/>
</dbReference>
<proteinExistence type="inferred from homology"/>
<evidence type="ECO:0000256" key="1">
    <source>
        <dbReference type="ARBA" id="ARBA00009023"/>
    </source>
</evidence>
<comment type="caution">
    <text evidence="5">The sequence shown here is derived from an EMBL/GenBank/DDBJ whole genome shotgun (WGS) entry which is preliminary data.</text>
</comment>
<dbReference type="PANTHER" id="PTHR33376">
    <property type="match status" value="1"/>
</dbReference>
<dbReference type="PROSITE" id="PS50943">
    <property type="entry name" value="HTH_CROC1"/>
    <property type="match status" value="1"/>
</dbReference>
<sequence length="384" mass="42621">MSAPLEGDISQVVGQRIREARKAAGLSLEVMAQSVGISVPQLSKLENGKSTATIRSLAKIGLELQRPPNYFLQSDQQMARCLGTLVPSWDTEGRAIEKFAELVGKRTGSRVTVAVFPAAQLGSAATQIQALMNGVLDLFAESIGFFERFSQPLRLASLPFCFVSETHYERFQTSKLFNTDVRDTLRAKSVELLNANWKWGQAPSVVLISKKLITSPDELKGLRVRCPENETFRAYLERLGCEPVVVPWAKVEATFQADQIDAMISKLSHVVSMRFTRYARFMTQLDYRPLDLSFAINRQLYQMLSPALQDGLNQAAAEAGQYCINLMTQTADQLPRLLNEDGAVLVQAAAGPWHARSMAIFDDLERAGCWDRGLVAEFRALANN</sequence>
<dbReference type="GO" id="GO:0055085">
    <property type="term" value="P:transmembrane transport"/>
    <property type="evidence" value="ECO:0007669"/>
    <property type="project" value="InterPro"/>
</dbReference>
<evidence type="ECO:0000256" key="3">
    <source>
        <dbReference type="ARBA" id="ARBA00022729"/>
    </source>
</evidence>
<dbReference type="PANTHER" id="PTHR33376:SF7">
    <property type="entry name" value="C4-DICARBOXYLATE-BINDING PROTEIN DCTB"/>
    <property type="match status" value="1"/>
</dbReference>
<organism evidence="5 6">
    <name type="scientific">Bradyrhizobium cajani</name>
    <dbReference type="NCBI Taxonomy" id="1928661"/>
    <lineage>
        <taxon>Bacteria</taxon>
        <taxon>Pseudomonadati</taxon>
        <taxon>Pseudomonadota</taxon>
        <taxon>Alphaproteobacteria</taxon>
        <taxon>Hyphomicrobiales</taxon>
        <taxon>Nitrobacteraceae</taxon>
        <taxon>Bradyrhizobium</taxon>
    </lineage>
</organism>
<dbReference type="Pfam" id="PF01381">
    <property type="entry name" value="HTH_3"/>
    <property type="match status" value="1"/>
</dbReference>
<dbReference type="Gene3D" id="3.40.190.170">
    <property type="entry name" value="Bacterial extracellular solute-binding protein, family 7"/>
    <property type="match status" value="1"/>
</dbReference>
<evidence type="ECO:0000313" key="5">
    <source>
        <dbReference type="EMBL" id="MVT76375.1"/>
    </source>
</evidence>
<dbReference type="InterPro" id="IPR001387">
    <property type="entry name" value="Cro/C1-type_HTH"/>
</dbReference>
<evidence type="ECO:0000259" key="4">
    <source>
        <dbReference type="PROSITE" id="PS50943"/>
    </source>
</evidence>
<dbReference type="Gene3D" id="1.10.260.40">
    <property type="entry name" value="lambda repressor-like DNA-binding domains"/>
    <property type="match status" value="1"/>
</dbReference>
<reference evidence="5 6" key="1">
    <citation type="submission" date="2019-12" db="EMBL/GenBank/DDBJ databases">
        <title>Draft genome sequences Bradyrhizobium cajani AMBPC1010, Bradyrhizobium pachyrhizi AMBPC1040 and Bradyrhizobium yuanmingense ALSPC3051, three plant growth promoting strains isolated from nodules of Cajanus cajan L. in Dominican Republic.</title>
        <authorList>
            <person name="Flores-Felix J.D."/>
            <person name="Araujo J."/>
            <person name="Diaz-Alcantara C."/>
            <person name="Gonzalez-Andres F."/>
            <person name="Velazquez E."/>
        </authorList>
    </citation>
    <scope>NUCLEOTIDE SEQUENCE [LARGE SCALE GENOMIC DNA]</scope>
    <source>
        <strain evidence="5 6">1010</strain>
    </source>
</reference>
<keyword evidence="3" id="KW-0732">Signal</keyword>
<dbReference type="Pfam" id="PF03480">
    <property type="entry name" value="DctP"/>
    <property type="match status" value="1"/>
</dbReference>
<name>A0A844TFN9_9BRAD</name>
<dbReference type="AlphaFoldDB" id="A0A844TFN9"/>
<dbReference type="GO" id="GO:0003677">
    <property type="term" value="F:DNA binding"/>
    <property type="evidence" value="ECO:0007669"/>
    <property type="project" value="InterPro"/>
</dbReference>
<keyword evidence="6" id="KW-1185">Reference proteome</keyword>
<evidence type="ECO:0000256" key="2">
    <source>
        <dbReference type="ARBA" id="ARBA00022448"/>
    </source>
</evidence>
<dbReference type="InterPro" id="IPR018389">
    <property type="entry name" value="DctP_fam"/>
</dbReference>
<keyword evidence="2" id="KW-0813">Transport</keyword>
<dbReference type="CDD" id="cd00093">
    <property type="entry name" value="HTH_XRE"/>
    <property type="match status" value="1"/>
</dbReference>
<comment type="similarity">
    <text evidence="1">Belongs to the bacterial solute-binding protein 7 family.</text>
</comment>
<evidence type="ECO:0000313" key="6">
    <source>
        <dbReference type="Proteomes" id="UP000449969"/>
    </source>
</evidence>
<protein>
    <submittedName>
        <fullName evidence="5">Helix-turn-helix domain-containing protein</fullName>
    </submittedName>
</protein>
<feature type="domain" description="HTH cro/C1-type" evidence="4">
    <location>
        <begin position="17"/>
        <end position="71"/>
    </location>
</feature>
<accession>A0A844TFN9</accession>